<evidence type="ECO:0000256" key="4">
    <source>
        <dbReference type="ARBA" id="ARBA00022576"/>
    </source>
</evidence>
<dbReference type="InterPro" id="IPR017932">
    <property type="entry name" value="GATase_2_dom"/>
</dbReference>
<dbReference type="CDD" id="cd00714">
    <property type="entry name" value="GFAT"/>
    <property type="match status" value="1"/>
</dbReference>
<evidence type="ECO:0000256" key="7">
    <source>
        <dbReference type="ARBA" id="ARBA00022962"/>
    </source>
</evidence>
<dbReference type="InterPro" id="IPR047084">
    <property type="entry name" value="GFAT_N"/>
</dbReference>
<feature type="active site" description="Nucleophile; for GATase activity" evidence="8">
    <location>
        <position position="2"/>
    </location>
</feature>
<dbReference type="InterPro" id="IPR035466">
    <property type="entry name" value="GlmS/AgaS_SIS"/>
</dbReference>
<keyword evidence="12" id="KW-1185">Reference proteome</keyword>
<feature type="domain" description="SIS" evidence="10">
    <location>
        <begin position="295"/>
        <end position="435"/>
    </location>
</feature>
<dbReference type="InterPro" id="IPR035490">
    <property type="entry name" value="GlmS/FrlB_SIS"/>
</dbReference>
<dbReference type="EC" id="2.6.1.16" evidence="2 8"/>
<feature type="initiator methionine" description="Removed" evidence="8">
    <location>
        <position position="1"/>
    </location>
</feature>
<evidence type="ECO:0000313" key="11">
    <source>
        <dbReference type="EMBL" id="MEO3690008.1"/>
    </source>
</evidence>
<evidence type="ECO:0000256" key="5">
    <source>
        <dbReference type="ARBA" id="ARBA00022679"/>
    </source>
</evidence>
<name>A0ABV0FVP9_9BURK</name>
<organism evidence="11 12">
    <name type="scientific">Roseateles paludis</name>
    <dbReference type="NCBI Taxonomy" id="3145238"/>
    <lineage>
        <taxon>Bacteria</taxon>
        <taxon>Pseudomonadati</taxon>
        <taxon>Pseudomonadota</taxon>
        <taxon>Betaproteobacteria</taxon>
        <taxon>Burkholderiales</taxon>
        <taxon>Sphaerotilaceae</taxon>
        <taxon>Roseateles</taxon>
    </lineage>
</organism>
<comment type="catalytic activity">
    <reaction evidence="1 8">
        <text>D-fructose 6-phosphate + L-glutamine = D-glucosamine 6-phosphate + L-glutamate</text>
        <dbReference type="Rhea" id="RHEA:13237"/>
        <dbReference type="ChEBI" id="CHEBI:29985"/>
        <dbReference type="ChEBI" id="CHEBI:58359"/>
        <dbReference type="ChEBI" id="CHEBI:58725"/>
        <dbReference type="ChEBI" id="CHEBI:61527"/>
        <dbReference type="EC" id="2.6.1.16"/>
    </reaction>
</comment>
<dbReference type="InterPro" id="IPR046348">
    <property type="entry name" value="SIS_dom_sf"/>
</dbReference>
<keyword evidence="4 8" id="KW-0032">Aminotransferase</keyword>
<sequence>MCGIVGAVSARNITPILIEGLKRLEYRGYDSCGVAVHQDGALRRARSTSRVAELQALADQDGVASGTGIAHTRWATHGVPAVHNAHPHFSAGPNAAAEAVGRIALVHNGIIENHDELRAELKERGYHFASQTDTEVIAHLVDHAYQGDLLEAVQAVLPRLKGAYAVAVFCRDEPHRVVAAREGSPLVLGVGEKENFVASDAMALAGVTDQIVYLEEGDVVDLQLGRYWLSQLDAASGRFKAVEREVKTVHAHSGAAELGPYRHYMQKEIFEQPTAIANTLEAITSISPELFGDGAYRHFKEIDKVLILACGTSYYSGSAAKYWLESIAKIPTSVEIASEYRYRDSVPDPKTLVVTISQSGETADTLAALKHARAQGMTHTLTICNVSTSAMVRECEMAYITRAGAEIGVASTKAFTTQLVGLFLLTLALAQTRGQLTDEQEAEHLKDLRHLPVAVQAVLALEPQVIAWSEEFARKENALFLGRGLHYPIALEGALKLKEISYIHAEAYPAGELKHGPLALVTAEMPVVTIAPNDALLEKLKSNMQEVRARGGQLYCFADGDSHIASEPGLHVIRMPEHYGALSPILHVIPLQLLAYHTACARGTDVDKPRNLAKSVTVE</sequence>
<dbReference type="NCBIfam" id="TIGR01135">
    <property type="entry name" value="glmS"/>
    <property type="match status" value="1"/>
</dbReference>
<dbReference type="PANTHER" id="PTHR10937:SF0">
    <property type="entry name" value="GLUTAMINE--FRUCTOSE-6-PHOSPHATE TRANSAMINASE (ISOMERIZING)"/>
    <property type="match status" value="1"/>
</dbReference>
<dbReference type="Pfam" id="PF13522">
    <property type="entry name" value="GATase_6"/>
    <property type="match status" value="1"/>
</dbReference>
<dbReference type="NCBIfam" id="NF001484">
    <property type="entry name" value="PRK00331.1"/>
    <property type="match status" value="1"/>
</dbReference>
<dbReference type="Pfam" id="PF01380">
    <property type="entry name" value="SIS"/>
    <property type="match status" value="2"/>
</dbReference>
<dbReference type="PROSITE" id="PS51464">
    <property type="entry name" value="SIS"/>
    <property type="match status" value="2"/>
</dbReference>
<dbReference type="CDD" id="cd05008">
    <property type="entry name" value="SIS_GlmS_GlmD_1"/>
    <property type="match status" value="1"/>
</dbReference>
<dbReference type="PANTHER" id="PTHR10937">
    <property type="entry name" value="GLUCOSAMINE--FRUCTOSE-6-PHOSPHATE AMINOTRANSFERASE, ISOMERIZING"/>
    <property type="match status" value="1"/>
</dbReference>
<accession>A0ABV0FVP9</accession>
<evidence type="ECO:0000259" key="9">
    <source>
        <dbReference type="PROSITE" id="PS51278"/>
    </source>
</evidence>
<evidence type="ECO:0000256" key="8">
    <source>
        <dbReference type="HAMAP-Rule" id="MF_00164"/>
    </source>
</evidence>
<dbReference type="InterPro" id="IPR005855">
    <property type="entry name" value="GFAT"/>
</dbReference>
<dbReference type="HAMAP" id="MF_00164">
    <property type="entry name" value="GlmS"/>
    <property type="match status" value="1"/>
</dbReference>
<dbReference type="SUPFAM" id="SSF56235">
    <property type="entry name" value="N-terminal nucleophile aminohydrolases (Ntn hydrolases)"/>
    <property type="match status" value="1"/>
</dbReference>
<dbReference type="Gene3D" id="3.60.20.10">
    <property type="entry name" value="Glutamine Phosphoribosylpyrophosphate, subunit 1, domain 1"/>
    <property type="match status" value="1"/>
</dbReference>
<dbReference type="Gene3D" id="3.40.50.10490">
    <property type="entry name" value="Glucose-6-phosphate isomerase like protein, domain 1"/>
    <property type="match status" value="2"/>
</dbReference>
<evidence type="ECO:0000256" key="6">
    <source>
        <dbReference type="ARBA" id="ARBA00022737"/>
    </source>
</evidence>
<keyword evidence="7" id="KW-0315">Glutamine amidotransferase</keyword>
<reference evidence="11 12" key="1">
    <citation type="submission" date="2024-05" db="EMBL/GenBank/DDBJ databases">
        <title>Roseateles sp. DJS-2-20 16S ribosomal RNA gene Genome sequencing and assembly.</title>
        <authorList>
            <person name="Woo H."/>
        </authorList>
    </citation>
    <scope>NUCLEOTIDE SEQUENCE [LARGE SCALE GENOMIC DNA]</scope>
    <source>
        <strain evidence="11 12">DJS-2-20</strain>
    </source>
</reference>
<gene>
    <name evidence="8 11" type="primary">glmS</name>
    <name evidence="11" type="ORF">ABDJ85_00905</name>
</gene>
<comment type="caution">
    <text evidence="11">The sequence shown here is derived from an EMBL/GenBank/DDBJ whole genome shotgun (WGS) entry which is preliminary data.</text>
</comment>
<evidence type="ECO:0000259" key="10">
    <source>
        <dbReference type="PROSITE" id="PS51464"/>
    </source>
</evidence>
<comment type="subcellular location">
    <subcellularLocation>
        <location evidence="8">Cytoplasm</location>
    </subcellularLocation>
</comment>
<dbReference type="EMBL" id="JBDPZD010000001">
    <property type="protein sequence ID" value="MEO3690008.1"/>
    <property type="molecule type" value="Genomic_DNA"/>
</dbReference>
<keyword evidence="6" id="KW-0677">Repeat</keyword>
<dbReference type="CDD" id="cd05009">
    <property type="entry name" value="SIS_GlmS_GlmD_2"/>
    <property type="match status" value="1"/>
</dbReference>
<evidence type="ECO:0000256" key="3">
    <source>
        <dbReference type="ARBA" id="ARBA00016090"/>
    </source>
</evidence>
<evidence type="ECO:0000256" key="2">
    <source>
        <dbReference type="ARBA" id="ARBA00012916"/>
    </source>
</evidence>
<protein>
    <recommendedName>
        <fullName evidence="3 8">Glutamine--fructose-6-phosphate aminotransferase [isomerizing]</fullName>
        <ecNumber evidence="2 8">2.6.1.16</ecNumber>
    </recommendedName>
    <alternativeName>
        <fullName evidence="8">D-fructose-6-phosphate amidotransferase</fullName>
    </alternativeName>
    <alternativeName>
        <fullName evidence="8">GFAT</fullName>
    </alternativeName>
    <alternativeName>
        <fullName evidence="8">Glucosamine-6-phosphate synthase</fullName>
    </alternativeName>
    <alternativeName>
        <fullName evidence="8">Hexosephosphate aminotransferase</fullName>
    </alternativeName>
    <alternativeName>
        <fullName evidence="8">L-glutamine--D-fructose-6-phosphate amidotransferase</fullName>
    </alternativeName>
</protein>
<feature type="domain" description="SIS" evidence="10">
    <location>
        <begin position="468"/>
        <end position="609"/>
    </location>
</feature>
<evidence type="ECO:0000313" key="12">
    <source>
        <dbReference type="Proteomes" id="UP001495147"/>
    </source>
</evidence>
<dbReference type="SUPFAM" id="SSF53697">
    <property type="entry name" value="SIS domain"/>
    <property type="match status" value="1"/>
</dbReference>
<comment type="subunit">
    <text evidence="8">Homodimer.</text>
</comment>
<dbReference type="Proteomes" id="UP001495147">
    <property type="component" value="Unassembled WGS sequence"/>
</dbReference>
<dbReference type="InterPro" id="IPR029055">
    <property type="entry name" value="Ntn_hydrolases_N"/>
</dbReference>
<comment type="function">
    <text evidence="8">Catalyzes the first step in hexosamine metabolism, converting fructose-6P into glucosamine-6P using glutamine as a nitrogen source.</text>
</comment>
<feature type="active site" description="For Fru-6P isomerization activity" evidence="8">
    <location>
        <position position="614"/>
    </location>
</feature>
<feature type="domain" description="Glutamine amidotransferase type-2" evidence="9">
    <location>
        <begin position="2"/>
        <end position="225"/>
    </location>
</feature>
<dbReference type="InterPro" id="IPR001347">
    <property type="entry name" value="SIS_dom"/>
</dbReference>
<keyword evidence="5 8" id="KW-0808">Transferase</keyword>
<evidence type="ECO:0000256" key="1">
    <source>
        <dbReference type="ARBA" id="ARBA00001031"/>
    </source>
</evidence>
<dbReference type="PROSITE" id="PS51278">
    <property type="entry name" value="GATASE_TYPE_2"/>
    <property type="match status" value="1"/>
</dbReference>
<keyword evidence="8" id="KW-0963">Cytoplasm</keyword>
<dbReference type="RefSeq" id="WP_347702845.1">
    <property type="nucleotide sequence ID" value="NZ_JBDPZD010000001.1"/>
</dbReference>
<dbReference type="GO" id="GO:0004360">
    <property type="term" value="F:glutamine-fructose-6-phosphate transaminase (isomerizing) activity"/>
    <property type="evidence" value="ECO:0007669"/>
    <property type="project" value="UniProtKB-EC"/>
</dbReference>
<proteinExistence type="inferred from homology"/>